<feature type="transmembrane region" description="Helical" evidence="5">
    <location>
        <begin position="235"/>
        <end position="255"/>
    </location>
</feature>
<evidence type="ECO:0000313" key="9">
    <source>
        <dbReference type="Proteomes" id="UP000285301"/>
    </source>
</evidence>
<dbReference type="GO" id="GO:0016020">
    <property type="term" value="C:membrane"/>
    <property type="evidence" value="ECO:0007669"/>
    <property type="project" value="UniProtKB-SubCell"/>
</dbReference>
<dbReference type="SUPFAM" id="SSF103473">
    <property type="entry name" value="MFS general substrate transporter"/>
    <property type="match status" value="1"/>
</dbReference>
<dbReference type="AlphaFoldDB" id="A0A3S3PEX0"/>
<feature type="transmembrane region" description="Helical" evidence="5">
    <location>
        <begin position="440"/>
        <end position="466"/>
    </location>
</feature>
<sequence>MLSPLDFVLLQLGSPGRYQLFIGFLLCCLQLPLSFSNDLWTYYAEEPPHRCLITREKINGTRESEWIPIEESNKFGKRFSSCSMYIDVLHHWKGTQNCVDGWEYKPYEKEHNIIMEWNLVCERKYLLTILFYTSHLFAIFGSLVFSSLSDRFERKRMLLLSLYLFVSVALSIHFVQDFATFAILYCLQMFFAAVRIYLIKFQTVCNSFSKQGILLISYVLLIELYPTPFQVQASLYLTIFAIISTTFFPLIVWVIRTWRYVQLALVAPGIVFFTHLWILPQSPLWLINEGRIHIAENLIENLAAQNGKSISPSFRLHLQNIYNSLKGLNETRHRFLPKFSSPCIRWYLLVHFYLHFVTSLTLNVTESQVLRLHESKYVDHFFRGLVDLGTIMILYYFAVRLGPRPAQSLVFILSGLLMMGAISLQEMLPKTEDISDEFDYRLLLLPSMLVSGGRTLLRTLPAFIWYHTVKTLPTGAELIAPFVPIGLCGSLAVIAGALSLLFPNCWRKPLPNTVEEAENRKLIPIKERYPSFRELKNKKLSSLTQNPVTQSNVYTVDPVVEKTSVKCKEMLCAQRDENCNQRQAPNQTQQSEMVNASVRPLGLYDAADSKLSDLEEEYNRGNWRLYPNEINSQQMYKVVTTNREVNRSLSDMHEFNRIPEARLTRVVPHTTTKSRDTLIAETHL</sequence>
<feature type="transmembrane region" description="Helical" evidence="5">
    <location>
        <begin position="211"/>
        <end position="229"/>
    </location>
</feature>
<reference evidence="8" key="2">
    <citation type="submission" date="2018-11" db="EMBL/GenBank/DDBJ databases">
        <title>Trombidioid mite genomics.</title>
        <authorList>
            <person name="Dong X."/>
        </authorList>
    </citation>
    <scope>NUCLEOTIDE SEQUENCE</scope>
    <source>
        <strain evidence="8">UoL-WK</strain>
    </source>
</reference>
<accession>A0A3S3PEX0</accession>
<evidence type="ECO:0000256" key="2">
    <source>
        <dbReference type="ARBA" id="ARBA00022692"/>
    </source>
</evidence>
<reference evidence="8 9" key="1">
    <citation type="journal article" date="2018" name="Gigascience">
        <title>Genomes of trombidid mites reveal novel predicted allergens and laterally-transferred genes associated with secondary metabolism.</title>
        <authorList>
            <person name="Dong X."/>
            <person name="Chaisiri K."/>
            <person name="Xia D."/>
            <person name="Armstrong S.D."/>
            <person name="Fang Y."/>
            <person name="Donnelly M.J."/>
            <person name="Kadowaki T."/>
            <person name="McGarry J.W."/>
            <person name="Darby A.C."/>
            <person name="Makepeace B.L."/>
        </authorList>
    </citation>
    <scope>NUCLEOTIDE SEQUENCE [LARGE SCALE GENOMIC DNA]</scope>
    <source>
        <strain evidence="8">UoL-WK</strain>
    </source>
</reference>
<evidence type="ECO:0000256" key="4">
    <source>
        <dbReference type="ARBA" id="ARBA00023136"/>
    </source>
</evidence>
<feature type="transmembrane region" description="Helical" evidence="5">
    <location>
        <begin position="157"/>
        <end position="175"/>
    </location>
</feature>
<proteinExistence type="predicted"/>
<dbReference type="Pfam" id="PF00083">
    <property type="entry name" value="Sugar_tr"/>
    <property type="match status" value="1"/>
</dbReference>
<evidence type="ECO:0000313" key="6">
    <source>
        <dbReference type="EMBL" id="RWS12894.1"/>
    </source>
</evidence>
<dbReference type="InterPro" id="IPR036259">
    <property type="entry name" value="MFS_trans_sf"/>
</dbReference>
<keyword evidence="3 5" id="KW-1133">Transmembrane helix</keyword>
<gene>
    <name evidence="7" type="ORF">B4U79_06385</name>
    <name evidence="8" type="ORF">B4U79_12797</name>
    <name evidence="6" type="ORF">B4U79_15095</name>
</gene>
<evidence type="ECO:0000256" key="1">
    <source>
        <dbReference type="ARBA" id="ARBA00004141"/>
    </source>
</evidence>
<dbReference type="Gene3D" id="1.20.1250.20">
    <property type="entry name" value="MFS general substrate transporter like domains"/>
    <property type="match status" value="1"/>
</dbReference>
<dbReference type="InterPro" id="IPR005828">
    <property type="entry name" value="MFS_sugar_transport-like"/>
</dbReference>
<evidence type="ECO:0000313" key="7">
    <source>
        <dbReference type="EMBL" id="RWS12899.1"/>
    </source>
</evidence>
<protein>
    <submittedName>
        <fullName evidence="8">Organic anion transporter-like protein</fullName>
    </submittedName>
</protein>
<dbReference type="EMBL" id="NCKU01000865">
    <property type="protein sequence ID" value="RWS13862.1"/>
    <property type="molecule type" value="Genomic_DNA"/>
</dbReference>
<dbReference type="EMBL" id="NCKU01001166">
    <property type="protein sequence ID" value="RWS12894.1"/>
    <property type="molecule type" value="Genomic_DNA"/>
</dbReference>
<organism evidence="8 9">
    <name type="scientific">Dinothrombium tinctorium</name>
    <dbReference type="NCBI Taxonomy" id="1965070"/>
    <lineage>
        <taxon>Eukaryota</taxon>
        <taxon>Metazoa</taxon>
        <taxon>Ecdysozoa</taxon>
        <taxon>Arthropoda</taxon>
        <taxon>Chelicerata</taxon>
        <taxon>Arachnida</taxon>
        <taxon>Acari</taxon>
        <taxon>Acariformes</taxon>
        <taxon>Trombidiformes</taxon>
        <taxon>Prostigmata</taxon>
        <taxon>Anystina</taxon>
        <taxon>Parasitengona</taxon>
        <taxon>Trombidioidea</taxon>
        <taxon>Trombidiidae</taxon>
        <taxon>Dinothrombium</taxon>
    </lineage>
</organism>
<feature type="transmembrane region" description="Helical" evidence="5">
    <location>
        <begin position="478"/>
        <end position="502"/>
    </location>
</feature>
<dbReference type="EMBL" id="NCKU01001165">
    <property type="protein sequence ID" value="RWS12899.1"/>
    <property type="molecule type" value="Genomic_DNA"/>
</dbReference>
<feature type="transmembrane region" description="Helical" evidence="5">
    <location>
        <begin position="409"/>
        <end position="428"/>
    </location>
</feature>
<evidence type="ECO:0000256" key="5">
    <source>
        <dbReference type="SAM" id="Phobius"/>
    </source>
</evidence>
<feature type="transmembrane region" description="Helical" evidence="5">
    <location>
        <begin position="377"/>
        <end position="397"/>
    </location>
</feature>
<keyword evidence="2 5" id="KW-0812">Transmembrane</keyword>
<feature type="transmembrane region" description="Helical" evidence="5">
    <location>
        <begin position="125"/>
        <end position="145"/>
    </location>
</feature>
<feature type="transmembrane region" description="Helical" evidence="5">
    <location>
        <begin position="181"/>
        <end position="199"/>
    </location>
</feature>
<keyword evidence="9" id="KW-1185">Reference proteome</keyword>
<comment type="caution">
    <text evidence="8">The sequence shown here is derived from an EMBL/GenBank/DDBJ whole genome shotgun (WGS) entry which is preliminary data.</text>
</comment>
<dbReference type="PANTHER" id="PTHR24064">
    <property type="entry name" value="SOLUTE CARRIER FAMILY 22 MEMBER"/>
    <property type="match status" value="1"/>
</dbReference>
<evidence type="ECO:0000313" key="8">
    <source>
        <dbReference type="EMBL" id="RWS13862.1"/>
    </source>
</evidence>
<dbReference type="OrthoDB" id="6420551at2759"/>
<evidence type="ECO:0000256" key="3">
    <source>
        <dbReference type="ARBA" id="ARBA00022989"/>
    </source>
</evidence>
<dbReference type="GO" id="GO:0022857">
    <property type="term" value="F:transmembrane transporter activity"/>
    <property type="evidence" value="ECO:0007669"/>
    <property type="project" value="InterPro"/>
</dbReference>
<name>A0A3S3PEX0_9ACAR</name>
<feature type="transmembrane region" description="Helical" evidence="5">
    <location>
        <begin position="260"/>
        <end position="279"/>
    </location>
</feature>
<dbReference type="STRING" id="1965070.A0A3S3PEX0"/>
<comment type="subcellular location">
    <subcellularLocation>
        <location evidence="1">Membrane</location>
        <topology evidence="1">Multi-pass membrane protein</topology>
    </subcellularLocation>
</comment>
<keyword evidence="4 5" id="KW-0472">Membrane</keyword>
<dbReference type="Proteomes" id="UP000285301">
    <property type="component" value="Unassembled WGS sequence"/>
</dbReference>